<feature type="compositionally biased region" description="Polar residues" evidence="1">
    <location>
        <begin position="115"/>
        <end position="129"/>
    </location>
</feature>
<feature type="region of interest" description="Disordered" evidence="1">
    <location>
        <begin position="63"/>
        <end position="87"/>
    </location>
</feature>
<dbReference type="AlphaFoldDB" id="A0A1J1I6U8"/>
<feature type="region of interest" description="Disordered" evidence="1">
    <location>
        <begin position="610"/>
        <end position="638"/>
    </location>
</feature>
<dbReference type="Proteomes" id="UP000183832">
    <property type="component" value="Unassembled WGS sequence"/>
</dbReference>
<feature type="compositionally biased region" description="Low complexity" evidence="1">
    <location>
        <begin position="147"/>
        <end position="158"/>
    </location>
</feature>
<feature type="compositionally biased region" description="Polar residues" evidence="1">
    <location>
        <begin position="809"/>
        <end position="839"/>
    </location>
</feature>
<sequence>MIEKALNQQPFVKLSSDLKEAIESTKASKCEYVSTNSHESSQTSKNFETPRHDLKIIIAKKSSSKSKNIGVGNNKLRLNKPNGNSSKVLSDFERLRGDVDSERFSSASSLEIVSTSEMKPTLSKKSGTVSHHDLKFENKSNVKKHNNSNSNNNNSSASHDYYYDSGALNEREKEKCYSSEKQQKRESTKHAKNNEKVEKIKASKSNLSLNVPKLKIELPSLKTTITVPKTPNDTYSISSKSPHSPRSSETPLKKVRFDISSKSPSDPCFNFNNDESNTNFVNQKEYAAKIGLKPVERKVESIILHRKRKKSKHSREAEHSKRPKLHVSSSLDESLKLKLKIMGGKSCKKTNEEDASTCNLKTILCKTTADLPSTNEHEEKQKNIREKQATGVTGEDNSVGMENHKYSVTEQKNIKSGSDQPMVFIPKLVLQKTPSTTATDDKLVASSNDSTQRRKSFLHEQSKTNTNESIKSNVKSFDAISSSDCVNPKLMKPPTAKMGSPKQSQISTTFSLSPIRPHSIPASLKLSPISQSPPSTSVKSDLNIHNQNLKRSLSLGAEKSTSSYMNSYMKSNKISFQNSSHDMQQFSKVPPLIPSANSMLKSFYGSMIQPTKTTSTTNSSSTSSPSKSQSPHHSFNKLPNINVKDPIKLFPNACPSVEILKIPQKTFSPAGNIKLNRPMHSTIPLERIRKSAQSSVSQKILPKPQINQSFQQSPQCSSQTLNYSGIYQMPVNHDISLERYTLELTHDIAKLDQSLSLEKNFEHWEKRKLEEYSKLNELKNFPMPTKNLLNLQQNLSVRNIPNPSALMMSRNQTSGFKNDSTNNSQKNLSTQKETVTSSNLENSDIEEILSKSTIAKANEKQNSDLSLHKSSHVSKVNDKKSIEKLTEYLRLTAAKSRDNKQDDDNNNNNNKSSCDDSSANGRNYSVMNSKSDKFMNVSVPSVDVICIDS</sequence>
<feature type="compositionally biased region" description="Basic and acidic residues" evidence="1">
    <location>
        <begin position="169"/>
        <end position="200"/>
    </location>
</feature>
<organism evidence="2 3">
    <name type="scientific">Clunio marinus</name>
    <dbReference type="NCBI Taxonomy" id="568069"/>
    <lineage>
        <taxon>Eukaryota</taxon>
        <taxon>Metazoa</taxon>
        <taxon>Ecdysozoa</taxon>
        <taxon>Arthropoda</taxon>
        <taxon>Hexapoda</taxon>
        <taxon>Insecta</taxon>
        <taxon>Pterygota</taxon>
        <taxon>Neoptera</taxon>
        <taxon>Endopterygota</taxon>
        <taxon>Diptera</taxon>
        <taxon>Nematocera</taxon>
        <taxon>Chironomoidea</taxon>
        <taxon>Chironomidae</taxon>
        <taxon>Clunio</taxon>
    </lineage>
</organism>
<evidence type="ECO:0000313" key="2">
    <source>
        <dbReference type="EMBL" id="CRK95915.1"/>
    </source>
</evidence>
<evidence type="ECO:0000256" key="1">
    <source>
        <dbReference type="SAM" id="MobiDB-lite"/>
    </source>
</evidence>
<feature type="region of interest" description="Disordered" evidence="1">
    <location>
        <begin position="805"/>
        <end position="839"/>
    </location>
</feature>
<accession>A0A1J1I6U8</accession>
<feature type="region of interest" description="Disordered" evidence="1">
    <location>
        <begin position="304"/>
        <end position="330"/>
    </location>
</feature>
<proteinExistence type="predicted"/>
<gene>
    <name evidence="2" type="ORF">CLUMA_CG009361</name>
</gene>
<evidence type="ECO:0000313" key="3">
    <source>
        <dbReference type="Proteomes" id="UP000183832"/>
    </source>
</evidence>
<feature type="compositionally biased region" description="Basic and acidic residues" evidence="1">
    <location>
        <begin position="375"/>
        <end position="388"/>
    </location>
</feature>
<keyword evidence="3" id="KW-1185">Reference proteome</keyword>
<reference evidence="2 3" key="1">
    <citation type="submission" date="2015-04" db="EMBL/GenBank/DDBJ databases">
        <authorList>
            <person name="Syromyatnikov M.Y."/>
            <person name="Popov V.N."/>
        </authorList>
    </citation>
    <scope>NUCLEOTIDE SEQUENCE [LARGE SCALE GENOMIC DNA]</scope>
</reference>
<name>A0A1J1I6U8_9DIPT</name>
<protein>
    <submittedName>
        <fullName evidence="2">CLUMA_CG009361, isoform A</fullName>
    </submittedName>
</protein>
<feature type="compositionally biased region" description="Low complexity" evidence="1">
    <location>
        <begin position="236"/>
        <end position="248"/>
    </location>
</feature>
<feature type="region of interest" description="Disordered" evidence="1">
    <location>
        <begin position="893"/>
        <end position="926"/>
    </location>
</feature>
<feature type="region of interest" description="Disordered" evidence="1">
    <location>
        <begin position="373"/>
        <end position="402"/>
    </location>
</feature>
<dbReference type="EMBL" id="CVRI01000043">
    <property type="protein sequence ID" value="CRK95915.1"/>
    <property type="molecule type" value="Genomic_DNA"/>
</dbReference>
<feature type="region of interest" description="Disordered" evidence="1">
    <location>
        <begin position="115"/>
        <end position="200"/>
    </location>
</feature>
<feature type="compositionally biased region" description="Low complexity" evidence="1">
    <location>
        <begin position="906"/>
        <end position="920"/>
    </location>
</feature>
<feature type="region of interest" description="Disordered" evidence="1">
    <location>
        <begin position="439"/>
        <end position="469"/>
    </location>
</feature>
<feature type="compositionally biased region" description="Low complexity" evidence="1">
    <location>
        <begin position="610"/>
        <end position="633"/>
    </location>
</feature>
<feature type="compositionally biased region" description="Basic and acidic residues" evidence="1">
    <location>
        <begin position="130"/>
        <end position="140"/>
    </location>
</feature>
<feature type="compositionally biased region" description="Basic residues" evidence="1">
    <location>
        <begin position="304"/>
        <end position="313"/>
    </location>
</feature>
<feature type="region of interest" description="Disordered" evidence="1">
    <location>
        <begin position="227"/>
        <end position="252"/>
    </location>
</feature>